<dbReference type="SUPFAM" id="SSF53448">
    <property type="entry name" value="Nucleotide-diphospho-sugar transferases"/>
    <property type="match status" value="1"/>
</dbReference>
<dbReference type="NCBIfam" id="TIGR02091">
    <property type="entry name" value="glgC"/>
    <property type="match status" value="1"/>
</dbReference>
<dbReference type="GO" id="GO:0008878">
    <property type="term" value="F:glucose-1-phosphate adenylyltransferase activity"/>
    <property type="evidence" value="ECO:0007669"/>
    <property type="project" value="UniProtKB-UniRule"/>
</dbReference>
<dbReference type="PANTHER" id="PTHR43523">
    <property type="entry name" value="GLUCOSE-1-PHOSPHATE ADENYLYLTRANSFERASE-RELATED"/>
    <property type="match status" value="1"/>
</dbReference>
<evidence type="ECO:0000256" key="6">
    <source>
        <dbReference type="ARBA" id="ARBA00022840"/>
    </source>
</evidence>
<dbReference type="InterPro" id="IPR029044">
    <property type="entry name" value="Nucleotide-diphossugar_trans"/>
</dbReference>
<feature type="binding site" evidence="9">
    <location>
        <position position="100"/>
    </location>
    <ligand>
        <name>alpha-D-glucose 1-phosphate</name>
        <dbReference type="ChEBI" id="CHEBI:58601"/>
    </ligand>
</feature>
<dbReference type="GO" id="GO:0005524">
    <property type="term" value="F:ATP binding"/>
    <property type="evidence" value="ECO:0007669"/>
    <property type="project" value="UniProtKB-KW"/>
</dbReference>
<dbReference type="CDD" id="cd02508">
    <property type="entry name" value="ADP_Glucose_PP"/>
    <property type="match status" value="1"/>
</dbReference>
<evidence type="ECO:0000259" key="10">
    <source>
        <dbReference type="Pfam" id="PF00483"/>
    </source>
</evidence>
<evidence type="ECO:0000256" key="7">
    <source>
        <dbReference type="ARBA" id="ARBA00023056"/>
    </source>
</evidence>
<keyword evidence="6 9" id="KW-0067">ATP-binding</keyword>
<dbReference type="InterPro" id="IPR023049">
    <property type="entry name" value="GlgC_bac"/>
</dbReference>
<dbReference type="InterPro" id="IPR005836">
    <property type="entry name" value="ADP_Glu_pyroP_CS"/>
</dbReference>
<dbReference type="AlphaFoldDB" id="A0A841KUU8"/>
<evidence type="ECO:0000313" key="13">
    <source>
        <dbReference type="Proteomes" id="UP000579281"/>
    </source>
</evidence>
<dbReference type="InterPro" id="IPR011004">
    <property type="entry name" value="Trimer_LpxA-like_sf"/>
</dbReference>
<dbReference type="HAMAP" id="MF_00624">
    <property type="entry name" value="GlgC"/>
    <property type="match status" value="1"/>
</dbReference>
<dbReference type="NCBIfam" id="NF003670">
    <property type="entry name" value="PRK05293.1"/>
    <property type="match status" value="1"/>
</dbReference>
<dbReference type="InterPro" id="IPR056818">
    <property type="entry name" value="GlmU/GlgC-like_hexapep"/>
</dbReference>
<dbReference type="EC" id="2.7.7.27" evidence="9"/>
<comment type="similarity">
    <text evidence="1 9">Belongs to the bacterial/plant glucose-1-phosphate adenylyltransferase family.</text>
</comment>
<feature type="binding site" evidence="9">
    <location>
        <position position="165"/>
    </location>
    <ligand>
        <name>alpha-D-glucose 1-phosphate</name>
        <dbReference type="ChEBI" id="CHEBI:58601"/>
    </ligand>
</feature>
<feature type="binding site" evidence="9">
    <location>
        <position position="191"/>
    </location>
    <ligand>
        <name>alpha-D-glucose 1-phosphate</name>
        <dbReference type="ChEBI" id="CHEBI:58601"/>
    </ligand>
</feature>
<evidence type="ECO:0000256" key="9">
    <source>
        <dbReference type="HAMAP-Rule" id="MF_00624"/>
    </source>
</evidence>
<dbReference type="PROSITE" id="PS00808">
    <property type="entry name" value="ADP_GLC_PYROPHOSPH_1"/>
    <property type="match status" value="1"/>
</dbReference>
<dbReference type="PANTHER" id="PTHR43523:SF2">
    <property type="entry name" value="GLUCOSE-1-PHOSPHATE ADENYLYLTRANSFERASE"/>
    <property type="match status" value="1"/>
</dbReference>
<feature type="site" description="Could play a key role in the communication between the regulatory and the substrate sites" evidence="9">
    <location>
        <position position="99"/>
    </location>
</feature>
<dbReference type="CDD" id="cd04651">
    <property type="entry name" value="LbH_G1P_AT_C"/>
    <property type="match status" value="1"/>
</dbReference>
<evidence type="ECO:0000256" key="8">
    <source>
        <dbReference type="ARBA" id="ARBA00023277"/>
    </source>
</evidence>
<evidence type="ECO:0000256" key="4">
    <source>
        <dbReference type="ARBA" id="ARBA00022695"/>
    </source>
</evidence>
<feature type="site" description="Could play a key role in the communication between the regulatory and the substrate sites" evidence="9">
    <location>
        <position position="60"/>
    </location>
</feature>
<reference evidence="12 13" key="1">
    <citation type="submission" date="2020-08" db="EMBL/GenBank/DDBJ databases">
        <title>Genomic Encyclopedia of Type Strains, Phase IV (KMG-IV): sequencing the most valuable type-strain genomes for metagenomic binning, comparative biology and taxonomic classification.</title>
        <authorList>
            <person name="Goeker M."/>
        </authorList>
    </citation>
    <scope>NUCLEOTIDE SEQUENCE [LARGE SCALE GENOMIC DNA]</scope>
    <source>
        <strain evidence="12 13">DSM 103526</strain>
    </source>
</reference>
<dbReference type="SUPFAM" id="SSF51161">
    <property type="entry name" value="Trimeric LpxA-like enzymes"/>
    <property type="match status" value="1"/>
</dbReference>
<comment type="function">
    <text evidence="9">Involved in the biosynthesis of ADP-glucose, a building block required for the elongation reactions to produce glycogen. Catalyzes the reaction between ATP and alpha-D-glucose 1-phosphate (G1P) to produce pyrophosphate and ADP-Glc.</text>
</comment>
<dbReference type="Proteomes" id="UP000579281">
    <property type="component" value="Unassembled WGS sequence"/>
</dbReference>
<feature type="domain" description="Nucleotidyl transferase" evidence="10">
    <location>
        <begin position="8"/>
        <end position="260"/>
    </location>
</feature>
<dbReference type="Gene3D" id="2.160.10.10">
    <property type="entry name" value="Hexapeptide repeat proteins"/>
    <property type="match status" value="1"/>
</dbReference>
<comment type="catalytic activity">
    <reaction evidence="9">
        <text>alpha-D-glucose 1-phosphate + ATP + H(+) = ADP-alpha-D-glucose + diphosphate</text>
        <dbReference type="Rhea" id="RHEA:12120"/>
        <dbReference type="ChEBI" id="CHEBI:15378"/>
        <dbReference type="ChEBI" id="CHEBI:30616"/>
        <dbReference type="ChEBI" id="CHEBI:33019"/>
        <dbReference type="ChEBI" id="CHEBI:57498"/>
        <dbReference type="ChEBI" id="CHEBI:58601"/>
        <dbReference type="EC" id="2.7.7.27"/>
    </reaction>
</comment>
<comment type="subunit">
    <text evidence="9">Homotetramer.</text>
</comment>
<comment type="pathway">
    <text evidence="9">Glycan biosynthesis; glycogen biosynthesis.</text>
</comment>
<dbReference type="RefSeq" id="WP_184310345.1">
    <property type="nucleotide sequence ID" value="NZ_JACHEN010000010.1"/>
</dbReference>
<protein>
    <recommendedName>
        <fullName evidence="9">Glucose-1-phosphate adenylyltransferase</fullName>
        <ecNumber evidence="9">2.7.7.27</ecNumber>
    </recommendedName>
    <alternativeName>
        <fullName evidence="9">ADP-glucose pyrophosphorylase</fullName>
        <shortName evidence="9">ADPGlc PPase</shortName>
    </alternativeName>
    <alternativeName>
        <fullName evidence="9">ADP-glucose synthase</fullName>
    </alternativeName>
</protein>
<sequence length="403" mass="45440">MHKKECVAMILAGGQGSRLGILTKKLAKPAVPFGGKYRIIDFPLSNCCHSDIDTVGVLTQYKPLVLNSYIGTGAPWNLDSKDGGVTVLPPYVKELGGEWYKGTANAIYQNIDFIDLYNPEYVLILSGDHIYKMDYALMLDAHKKNQAHGTISVIEVPWEEASRFGIMNTNEQNQIIAFDEKPLYPKNNLASMGIYIFNWQLLKKYLQEDEADVTSSHDFGKNIIPKMLQGSQRMFAYRFSGYWKDVGTIESYWEANMDLLSDYPELDLYDRNWRIYSVNPTQPPNYISPMAKVRRSLINEGCQIHGDVENSVIFPGVYVGPGSRIVDSVIMPYVKIGANVTIEKSIVGEQTLVRGNSAIGHRELDDWFRSSISERDITVISEGLDLPRGTKISRGRVFDQEVI</sequence>
<evidence type="ECO:0000313" key="12">
    <source>
        <dbReference type="EMBL" id="MBB6215790.1"/>
    </source>
</evidence>
<dbReference type="Pfam" id="PF00483">
    <property type="entry name" value="NTP_transferase"/>
    <property type="match status" value="1"/>
</dbReference>
<evidence type="ECO:0000256" key="5">
    <source>
        <dbReference type="ARBA" id="ARBA00022741"/>
    </source>
</evidence>
<accession>A0A841KUU8</accession>
<organism evidence="12 13">
    <name type="scientific">Anaerosolibacter carboniphilus</name>
    <dbReference type="NCBI Taxonomy" id="1417629"/>
    <lineage>
        <taxon>Bacteria</taxon>
        <taxon>Bacillati</taxon>
        <taxon>Bacillota</taxon>
        <taxon>Clostridia</taxon>
        <taxon>Peptostreptococcales</taxon>
        <taxon>Thermotaleaceae</taxon>
        <taxon>Anaerosolibacter</taxon>
    </lineage>
</organism>
<evidence type="ECO:0000256" key="2">
    <source>
        <dbReference type="ARBA" id="ARBA00022600"/>
    </source>
</evidence>
<keyword evidence="4 9" id="KW-0548">Nucleotidyltransferase</keyword>
<dbReference type="PROSITE" id="PS00810">
    <property type="entry name" value="ADP_GLC_PYROPHOSPH_3"/>
    <property type="match status" value="1"/>
</dbReference>
<dbReference type="InterPro" id="IPR005835">
    <property type="entry name" value="NTP_transferase_dom"/>
</dbReference>
<keyword evidence="5 9" id="KW-0547">Nucleotide-binding</keyword>
<dbReference type="EMBL" id="JACHEN010000010">
    <property type="protein sequence ID" value="MBB6215790.1"/>
    <property type="molecule type" value="Genomic_DNA"/>
</dbReference>
<evidence type="ECO:0000256" key="3">
    <source>
        <dbReference type="ARBA" id="ARBA00022679"/>
    </source>
</evidence>
<keyword evidence="13" id="KW-1185">Reference proteome</keyword>
<feature type="domain" description="Glucose-1-phosphate adenylyltransferase/Bifunctional protein GlmU-like C-terminal hexapeptide" evidence="11">
    <location>
        <begin position="292"/>
        <end position="380"/>
    </location>
</feature>
<name>A0A841KUU8_9FIRM</name>
<dbReference type="Gene3D" id="3.90.550.10">
    <property type="entry name" value="Spore Coat Polysaccharide Biosynthesis Protein SpsA, Chain A"/>
    <property type="match status" value="1"/>
</dbReference>
<keyword evidence="3 9" id="KW-0808">Transferase</keyword>
<keyword evidence="7 9" id="KW-0320">Glycogen biosynthesis</keyword>
<keyword evidence="2 9" id="KW-0321">Glycogen metabolism</keyword>
<keyword evidence="8 9" id="KW-0119">Carbohydrate metabolism</keyword>
<dbReference type="UniPathway" id="UPA00164"/>
<evidence type="ECO:0000259" key="11">
    <source>
        <dbReference type="Pfam" id="PF24894"/>
    </source>
</evidence>
<proteinExistence type="inferred from homology"/>
<feature type="binding site" evidence="9">
    <location>
        <begin position="180"/>
        <end position="181"/>
    </location>
    <ligand>
        <name>alpha-D-glucose 1-phosphate</name>
        <dbReference type="ChEBI" id="CHEBI:58601"/>
    </ligand>
</feature>
<dbReference type="InterPro" id="IPR011831">
    <property type="entry name" value="ADP-Glc_PPase"/>
</dbReference>
<dbReference type="Pfam" id="PF24894">
    <property type="entry name" value="Hexapep_GlmU"/>
    <property type="match status" value="1"/>
</dbReference>
<dbReference type="GO" id="GO:0005978">
    <property type="term" value="P:glycogen biosynthetic process"/>
    <property type="evidence" value="ECO:0007669"/>
    <property type="project" value="UniProtKB-UniRule"/>
</dbReference>
<comment type="caution">
    <text evidence="12">The sequence shown here is derived from an EMBL/GenBank/DDBJ whole genome shotgun (WGS) entry which is preliminary data.</text>
</comment>
<dbReference type="PROSITE" id="PS00809">
    <property type="entry name" value="ADP_GLC_PYROPHOSPH_2"/>
    <property type="match status" value="1"/>
</dbReference>
<gene>
    <name evidence="9" type="primary">glgC</name>
    <name evidence="12" type="ORF">HNQ80_001881</name>
</gene>
<evidence type="ECO:0000256" key="1">
    <source>
        <dbReference type="ARBA" id="ARBA00010443"/>
    </source>
</evidence>